<organism evidence="8 9">
    <name type="scientific">Gouania willdenowi</name>
    <name type="common">Blunt-snouted clingfish</name>
    <name type="synonym">Lepadogaster willdenowi</name>
    <dbReference type="NCBI Taxonomy" id="441366"/>
    <lineage>
        <taxon>Eukaryota</taxon>
        <taxon>Metazoa</taxon>
        <taxon>Chordata</taxon>
        <taxon>Craniata</taxon>
        <taxon>Vertebrata</taxon>
        <taxon>Euteleostomi</taxon>
        <taxon>Actinopterygii</taxon>
        <taxon>Neopterygii</taxon>
        <taxon>Teleostei</taxon>
        <taxon>Neoteleostei</taxon>
        <taxon>Acanthomorphata</taxon>
        <taxon>Ovalentaria</taxon>
        <taxon>Blenniimorphae</taxon>
        <taxon>Blenniiformes</taxon>
        <taxon>Gobiesocoidei</taxon>
        <taxon>Gobiesocidae</taxon>
        <taxon>Gobiesocinae</taxon>
        <taxon>Gouania</taxon>
    </lineage>
</organism>
<evidence type="ECO:0000256" key="1">
    <source>
        <dbReference type="ARBA" id="ARBA00006410"/>
    </source>
</evidence>
<dbReference type="PANTHER" id="PTHR31530">
    <property type="entry name" value="MAJOR INTRINSICALLY DISORDERED NOTCH2-BINDING RECEPTOR 1 MINAR1 FAMILY MEMBER"/>
    <property type="match status" value="1"/>
</dbReference>
<dbReference type="Pfam" id="PF06789">
    <property type="entry name" value="MINAR1_C"/>
    <property type="match status" value="1"/>
</dbReference>
<evidence type="ECO:0000256" key="4">
    <source>
        <dbReference type="ARBA" id="ARBA00023136"/>
    </source>
</evidence>
<evidence type="ECO:0000256" key="3">
    <source>
        <dbReference type="ARBA" id="ARBA00022989"/>
    </source>
</evidence>
<dbReference type="InterPro" id="IPR009626">
    <property type="entry name" value="MINAR1-like_C"/>
</dbReference>
<gene>
    <name evidence="8" type="primary">minar2</name>
</gene>
<dbReference type="Ensembl" id="ENSGWIT00000041093.1">
    <property type="protein sequence ID" value="ENSGWIP00000037733.1"/>
    <property type="gene ID" value="ENSGWIG00000019383.1"/>
</dbReference>
<evidence type="ECO:0000256" key="5">
    <source>
        <dbReference type="ARBA" id="ARBA00037847"/>
    </source>
</evidence>
<reference evidence="8" key="1">
    <citation type="submission" date="2020-06" db="EMBL/GenBank/DDBJ databases">
        <authorList>
            <consortium name="Wellcome Sanger Institute Data Sharing"/>
        </authorList>
    </citation>
    <scope>NUCLEOTIDE SEQUENCE [LARGE SCALE GENOMIC DNA]</scope>
</reference>
<evidence type="ECO:0000256" key="2">
    <source>
        <dbReference type="ARBA" id="ARBA00022692"/>
    </source>
</evidence>
<evidence type="ECO:0000313" key="8">
    <source>
        <dbReference type="Ensembl" id="ENSGWIP00000037733.1"/>
    </source>
</evidence>
<evidence type="ECO:0000313" key="9">
    <source>
        <dbReference type="Proteomes" id="UP000694680"/>
    </source>
</evidence>
<accession>A0A8C5GZC9</accession>
<sequence>MDVSALPNNNNPLKLLQLDAGTLPVTHQDTQRGWSNRLYTQNEDQPQTDGSAPPSDDHPVWFVDRYLDRPVMFVDRYLEKHITPITLKSNIKRNPLFSESTSQNTQNHKATPSWTVQDFDSHGTLAHYLKELKTPTDLDFWLEDLYTPGFDSLLKKKESEERRKHVCRMVSVVLVTVSLLLVVVTVSVVVSRDKN</sequence>
<keyword evidence="2 6" id="KW-0812">Transmembrane</keyword>
<reference evidence="8" key="2">
    <citation type="submission" date="2025-08" db="UniProtKB">
        <authorList>
            <consortium name="Ensembl"/>
        </authorList>
    </citation>
    <scope>IDENTIFICATION</scope>
</reference>
<evidence type="ECO:0000259" key="7">
    <source>
        <dbReference type="Pfam" id="PF06789"/>
    </source>
</evidence>
<keyword evidence="4 6" id="KW-0472">Membrane</keyword>
<comment type="similarity">
    <text evidence="1">Belongs to the MINAR family.</text>
</comment>
<keyword evidence="3 6" id="KW-1133">Transmembrane helix</keyword>
<feature type="domain" description="Major intrinsically disordered Notch2-binding receptor 1-like C-terminal" evidence="7">
    <location>
        <begin position="34"/>
        <end position="190"/>
    </location>
</feature>
<dbReference type="InterPro" id="IPR039706">
    <property type="entry name" value="MINAR1-like"/>
</dbReference>
<evidence type="ECO:0000256" key="6">
    <source>
        <dbReference type="SAM" id="Phobius"/>
    </source>
</evidence>
<reference evidence="8" key="3">
    <citation type="submission" date="2025-09" db="UniProtKB">
        <authorList>
            <consortium name="Ensembl"/>
        </authorList>
    </citation>
    <scope>IDENTIFICATION</scope>
</reference>
<dbReference type="PANTHER" id="PTHR31530:SF4">
    <property type="entry name" value="MAJOR INTRINSICALLY DISORDERED NOTCH2-BINDING RECEPTOR 1-LIKE"/>
    <property type="match status" value="1"/>
</dbReference>
<name>A0A8C5GZC9_GOUWI</name>
<dbReference type="AlphaFoldDB" id="A0A8C5GZC9"/>
<comment type="subcellular location">
    <subcellularLocation>
        <location evidence="5">Endomembrane system</location>
        <topology evidence="5">Single-pass membrane protein</topology>
    </subcellularLocation>
</comment>
<proteinExistence type="inferred from homology"/>
<dbReference type="GO" id="GO:0012505">
    <property type="term" value="C:endomembrane system"/>
    <property type="evidence" value="ECO:0007669"/>
    <property type="project" value="UniProtKB-SubCell"/>
</dbReference>
<dbReference type="Proteomes" id="UP000694680">
    <property type="component" value="Chromosome 12"/>
</dbReference>
<feature type="transmembrane region" description="Helical" evidence="6">
    <location>
        <begin position="166"/>
        <end position="190"/>
    </location>
</feature>
<keyword evidence="9" id="KW-1185">Reference proteome</keyword>
<protein>
    <recommendedName>
        <fullName evidence="7">Major intrinsically disordered Notch2-binding receptor 1-like C-terminal domain-containing protein</fullName>
    </recommendedName>
</protein>